<dbReference type="PANTHER" id="PTHR42908:SF8">
    <property type="entry name" value="TR-TYPE G DOMAIN-CONTAINING PROTEIN"/>
    <property type="match status" value="1"/>
</dbReference>
<comment type="caution">
    <text evidence="4">The sequence shown here is derived from an EMBL/GenBank/DDBJ whole genome shotgun (WGS) entry which is preliminary data.</text>
</comment>
<dbReference type="InterPro" id="IPR000795">
    <property type="entry name" value="T_Tr_GTP-bd_dom"/>
</dbReference>
<dbReference type="Pfam" id="PF21018">
    <property type="entry name" value="BipA_C"/>
    <property type="match status" value="1"/>
</dbReference>
<evidence type="ECO:0000256" key="2">
    <source>
        <dbReference type="ARBA" id="ARBA00035722"/>
    </source>
</evidence>
<dbReference type="Gene3D" id="3.30.70.240">
    <property type="match status" value="1"/>
</dbReference>
<organism evidence="4 5">
    <name type="scientific">Candidatus Gottesmanbacteria bacterium RBG_13_45_10</name>
    <dbReference type="NCBI Taxonomy" id="1798370"/>
    <lineage>
        <taxon>Bacteria</taxon>
        <taxon>Candidatus Gottesmaniibacteriota</taxon>
    </lineage>
</organism>
<evidence type="ECO:0000259" key="3">
    <source>
        <dbReference type="PROSITE" id="PS51722"/>
    </source>
</evidence>
<dbReference type="FunFam" id="2.40.50.250:FF:000001">
    <property type="entry name" value="GTP-binding protein TypA"/>
    <property type="match status" value="1"/>
</dbReference>
<dbReference type="InterPro" id="IPR042116">
    <property type="entry name" value="TypA/BipA_C"/>
</dbReference>
<name>A0A1F5ZH61_9BACT</name>
<dbReference type="Gene3D" id="2.40.50.250">
    <property type="entry name" value="bipa protein"/>
    <property type="match status" value="1"/>
</dbReference>
<dbReference type="InterPro" id="IPR006298">
    <property type="entry name" value="BipA"/>
</dbReference>
<dbReference type="InterPro" id="IPR004161">
    <property type="entry name" value="EFTu-like_2"/>
</dbReference>
<dbReference type="GO" id="GO:0003924">
    <property type="term" value="F:GTPase activity"/>
    <property type="evidence" value="ECO:0007669"/>
    <property type="project" value="InterPro"/>
</dbReference>
<dbReference type="CDD" id="cd03691">
    <property type="entry name" value="BipA_TypA_II"/>
    <property type="match status" value="1"/>
</dbReference>
<dbReference type="InterPro" id="IPR035651">
    <property type="entry name" value="BipA_V"/>
</dbReference>
<dbReference type="GO" id="GO:1990904">
    <property type="term" value="C:ribonucleoprotein complex"/>
    <property type="evidence" value="ECO:0007669"/>
    <property type="project" value="TreeGrafter"/>
</dbReference>
<dbReference type="GO" id="GO:0005829">
    <property type="term" value="C:cytosol"/>
    <property type="evidence" value="ECO:0007669"/>
    <property type="project" value="TreeGrafter"/>
</dbReference>
<dbReference type="AlphaFoldDB" id="A0A1F5ZH61"/>
<evidence type="ECO:0000313" key="5">
    <source>
        <dbReference type="Proteomes" id="UP000177268"/>
    </source>
</evidence>
<dbReference type="PROSITE" id="PS00301">
    <property type="entry name" value="G_TR_1"/>
    <property type="match status" value="1"/>
</dbReference>
<dbReference type="InterPro" id="IPR031157">
    <property type="entry name" value="G_TR_CS"/>
</dbReference>
<evidence type="ECO:0000256" key="1">
    <source>
        <dbReference type="ARBA" id="ARBA00023134"/>
    </source>
</evidence>
<dbReference type="Pfam" id="PF00679">
    <property type="entry name" value="EFG_C"/>
    <property type="match status" value="1"/>
</dbReference>
<dbReference type="NCBIfam" id="TIGR01394">
    <property type="entry name" value="TypA_BipA"/>
    <property type="match status" value="1"/>
</dbReference>
<dbReference type="NCBIfam" id="TIGR00231">
    <property type="entry name" value="small_GTP"/>
    <property type="match status" value="1"/>
</dbReference>
<dbReference type="SUPFAM" id="SSF54980">
    <property type="entry name" value="EF-G C-terminal domain-like"/>
    <property type="match status" value="2"/>
</dbReference>
<dbReference type="InterPro" id="IPR027417">
    <property type="entry name" value="P-loop_NTPase"/>
</dbReference>
<dbReference type="SUPFAM" id="SSF52540">
    <property type="entry name" value="P-loop containing nucleoside triphosphate hydrolases"/>
    <property type="match status" value="1"/>
</dbReference>
<accession>A0A1F5ZH61</accession>
<dbReference type="EMBL" id="MFIZ01000020">
    <property type="protein sequence ID" value="OGG11675.1"/>
    <property type="molecule type" value="Genomic_DNA"/>
</dbReference>
<dbReference type="CDD" id="cd01891">
    <property type="entry name" value="TypA_BipA"/>
    <property type="match status" value="1"/>
</dbReference>
<dbReference type="PANTHER" id="PTHR42908">
    <property type="entry name" value="TRANSLATION ELONGATION FACTOR-RELATED"/>
    <property type="match status" value="1"/>
</dbReference>
<gene>
    <name evidence="4" type="ORF">A2Z00_00070</name>
</gene>
<reference evidence="4 5" key="1">
    <citation type="journal article" date="2016" name="Nat. Commun.">
        <title>Thousands of microbial genomes shed light on interconnected biogeochemical processes in an aquifer system.</title>
        <authorList>
            <person name="Anantharaman K."/>
            <person name="Brown C.T."/>
            <person name="Hug L.A."/>
            <person name="Sharon I."/>
            <person name="Castelle C.J."/>
            <person name="Probst A.J."/>
            <person name="Thomas B.C."/>
            <person name="Singh A."/>
            <person name="Wilkins M.J."/>
            <person name="Karaoz U."/>
            <person name="Brodie E.L."/>
            <person name="Williams K.H."/>
            <person name="Hubbard S.S."/>
            <person name="Banfield J.F."/>
        </authorList>
    </citation>
    <scope>NUCLEOTIDE SEQUENCE [LARGE SCALE GENOMIC DNA]</scope>
</reference>
<dbReference type="SUPFAM" id="SSF50447">
    <property type="entry name" value="Translation proteins"/>
    <property type="match status" value="1"/>
</dbReference>
<dbReference type="Gene3D" id="2.40.30.10">
    <property type="entry name" value="Translation factors"/>
    <property type="match status" value="1"/>
</dbReference>
<dbReference type="GO" id="GO:0005525">
    <property type="term" value="F:GTP binding"/>
    <property type="evidence" value="ECO:0007669"/>
    <property type="project" value="UniProtKB-KW"/>
</dbReference>
<dbReference type="Gene3D" id="3.30.70.870">
    <property type="entry name" value="Elongation Factor G (Translational Gtpase), domain 3"/>
    <property type="match status" value="1"/>
</dbReference>
<dbReference type="InterPro" id="IPR005225">
    <property type="entry name" value="Small_GTP-bd"/>
</dbReference>
<dbReference type="InterPro" id="IPR009000">
    <property type="entry name" value="Transl_B-barrel_sf"/>
</dbReference>
<dbReference type="Pfam" id="PF03144">
    <property type="entry name" value="GTP_EFTU_D2"/>
    <property type="match status" value="1"/>
</dbReference>
<dbReference type="InterPro" id="IPR035647">
    <property type="entry name" value="EFG_III/V"/>
</dbReference>
<dbReference type="STRING" id="1798370.A2Z00_00070"/>
<feature type="domain" description="Tr-type G" evidence="3">
    <location>
        <begin position="1"/>
        <end position="201"/>
    </location>
</feature>
<dbReference type="InterPro" id="IPR000640">
    <property type="entry name" value="EFG_V-like"/>
</dbReference>
<keyword evidence="1" id="KW-0547">Nucleotide-binding</keyword>
<dbReference type="InterPro" id="IPR047042">
    <property type="entry name" value="BipA_II"/>
</dbReference>
<proteinExistence type="predicted"/>
<dbReference type="FunFam" id="3.40.50.300:FF:000055">
    <property type="entry name" value="GTP-binding protein TypA"/>
    <property type="match status" value="1"/>
</dbReference>
<dbReference type="Gene3D" id="3.40.50.300">
    <property type="entry name" value="P-loop containing nucleotide triphosphate hydrolases"/>
    <property type="match status" value="1"/>
</dbReference>
<protein>
    <recommendedName>
        <fullName evidence="2">50S ribosomal subunit assembly factor BipA</fullName>
    </recommendedName>
</protein>
<dbReference type="PROSITE" id="PS51722">
    <property type="entry name" value="G_TR_2"/>
    <property type="match status" value="1"/>
</dbReference>
<dbReference type="Proteomes" id="UP000177268">
    <property type="component" value="Unassembled WGS sequence"/>
</dbReference>
<keyword evidence="1" id="KW-0342">GTP-binding</keyword>
<dbReference type="Pfam" id="PF00009">
    <property type="entry name" value="GTP_EFTU"/>
    <property type="match status" value="1"/>
</dbReference>
<evidence type="ECO:0000313" key="4">
    <source>
        <dbReference type="EMBL" id="OGG11675.1"/>
    </source>
</evidence>
<dbReference type="InterPro" id="IPR047041">
    <property type="entry name" value="BipA_GTP-bd_dom"/>
</dbReference>
<sequence>MDIRNIAIIAHVDHGKTTLVDGMLKQTHTFRENEVEMSQTTILDSNALEREKGITILAKNTAVQYHETKINIIDTPGHADFSGEVERVINMAEGALLVIDAAEGPLPQTQFVLQKALEQGLKIIVVINKIDRKDARPQEVLRETEELFLQMASHEAHLSFPVLYAVGREGKAWAQYPDNIDAPGTLEPLFQSILINVPPPVVEKDKPFKMLVSTLDFDPHKGVFAIGRLAQGTVKPRQTVILLDESHVLGRFTIEQVFTSVGLKRVEVEEGETGDIVAMTGIANVAIGNTIADPSDPVGFPTIKLEEPTLKIVISANTSPFAGREGKFGTARQIYQRLLKEKQTNIGLRITENPDGQGFVVAGRGELHLAVLLENLRREEYEMQVAKPEVIMKDIDGKPHEPFEEITIEIDNSFVGVITEELGKRRATLLDTHTNERGVTKMVYKISSRNLLGFRGDILTKTRGNGIFATLFLGYFPVAPHIPKLRNGVLVSIETGKSSGYALTTVQDRGKSFIGPGVSVYEGMIIGINTRSEDIDINVCKTKKLTNIHSANADIAIQLDPPVVLSLEQCLDFIEEDELLEITPLSLRLRKRYLSKIDRVRANRV</sequence>
<dbReference type="InterPro" id="IPR048876">
    <property type="entry name" value="BipA_C"/>
</dbReference>
<dbReference type="PRINTS" id="PR00315">
    <property type="entry name" value="ELONGATNFCT"/>
</dbReference>
<dbReference type="CDD" id="cd03710">
    <property type="entry name" value="BipA_TypA_C"/>
    <property type="match status" value="1"/>
</dbReference>